<name>A0A7H0LDQ2_9SPHN</name>
<sequence>MRLPLLTIVAFCLTGCGASDLCSNTLVEKLLDPSGTRVAYHYIRDCGATTDYATSIAIGALGEDTAQADVVFTADSGHGAAKADGEGIWLRMTWARPGMLLVSHAEKARIFRQEGQARGARISYRASDDPVARPVP</sequence>
<dbReference type="EMBL" id="CP061038">
    <property type="protein sequence ID" value="QNQ07805.1"/>
    <property type="molecule type" value="Genomic_DNA"/>
</dbReference>
<keyword evidence="2" id="KW-1185">Reference proteome</keyword>
<dbReference type="RefSeq" id="WP_187760152.1">
    <property type="nucleotide sequence ID" value="NZ_CP061038.1"/>
</dbReference>
<protein>
    <submittedName>
        <fullName evidence="1">Uncharacterized protein</fullName>
    </submittedName>
</protein>
<evidence type="ECO:0000313" key="1">
    <source>
        <dbReference type="EMBL" id="QNQ07805.1"/>
    </source>
</evidence>
<dbReference type="AlphaFoldDB" id="A0A7H0LDQ2"/>
<dbReference type="Proteomes" id="UP000516148">
    <property type="component" value="Chromosome"/>
</dbReference>
<proteinExistence type="predicted"/>
<reference evidence="1 2" key="1">
    <citation type="submission" date="2020-09" db="EMBL/GenBank/DDBJ databases">
        <title>Sphingomonas sp., a new species isolated from pork steak.</title>
        <authorList>
            <person name="Heidler von Heilborn D."/>
        </authorList>
    </citation>
    <scope>NUCLEOTIDE SEQUENCE [LARGE SCALE GENOMIC DNA]</scope>
    <source>
        <strain evidence="2">S8-3T</strain>
    </source>
</reference>
<dbReference type="KEGG" id="spap:H3Z74_13420"/>
<evidence type="ECO:0000313" key="2">
    <source>
        <dbReference type="Proteomes" id="UP000516148"/>
    </source>
</evidence>
<gene>
    <name evidence="1" type="ORF">H3Z74_13420</name>
</gene>
<accession>A0A7H0LDQ2</accession>
<organism evidence="1 2">
    <name type="scientific">Sphingomonas alpina</name>
    <dbReference type="NCBI Taxonomy" id="653931"/>
    <lineage>
        <taxon>Bacteria</taxon>
        <taxon>Pseudomonadati</taxon>
        <taxon>Pseudomonadota</taxon>
        <taxon>Alphaproteobacteria</taxon>
        <taxon>Sphingomonadales</taxon>
        <taxon>Sphingomonadaceae</taxon>
        <taxon>Sphingomonas</taxon>
    </lineage>
</organism>